<dbReference type="EMBL" id="JTDK01000018">
    <property type="protein sequence ID" value="KHK95799.1"/>
    <property type="molecule type" value="Genomic_DNA"/>
</dbReference>
<dbReference type="Gene3D" id="3.40.50.150">
    <property type="entry name" value="Vaccinia Virus protein VP39"/>
    <property type="match status" value="1"/>
</dbReference>
<name>A0A0B2A209_9MICO</name>
<keyword evidence="4" id="KW-1185">Reference proteome</keyword>
<reference evidence="3 4" key="1">
    <citation type="submission" date="2014-11" db="EMBL/GenBank/DDBJ databases">
        <title>Genome sequence of Microbacterium mangrovi MUSC 115(T).</title>
        <authorList>
            <person name="Lee L.-H."/>
        </authorList>
    </citation>
    <scope>NUCLEOTIDE SEQUENCE [LARGE SCALE GENOMIC DNA]</scope>
    <source>
        <strain evidence="3 4">MUSC 115</strain>
    </source>
</reference>
<organism evidence="3 4">
    <name type="scientific">Microbacterium mangrovi</name>
    <dbReference type="NCBI Taxonomy" id="1348253"/>
    <lineage>
        <taxon>Bacteria</taxon>
        <taxon>Bacillati</taxon>
        <taxon>Actinomycetota</taxon>
        <taxon>Actinomycetes</taxon>
        <taxon>Micrococcales</taxon>
        <taxon>Microbacteriaceae</taxon>
        <taxon>Microbacterium</taxon>
    </lineage>
</organism>
<evidence type="ECO:0000313" key="4">
    <source>
        <dbReference type="Proteomes" id="UP000031030"/>
    </source>
</evidence>
<evidence type="ECO:0000256" key="1">
    <source>
        <dbReference type="SAM" id="MobiDB-lite"/>
    </source>
</evidence>
<dbReference type="PANTHER" id="PTHR42912:SF80">
    <property type="entry name" value="METHYLTRANSFERASE DOMAIN-CONTAINING PROTEIN"/>
    <property type="match status" value="1"/>
</dbReference>
<gene>
    <name evidence="3" type="ORF">LK09_17310</name>
</gene>
<feature type="compositionally biased region" description="Basic and acidic residues" evidence="1">
    <location>
        <begin position="189"/>
        <end position="198"/>
    </location>
</feature>
<evidence type="ECO:0000259" key="2">
    <source>
        <dbReference type="Pfam" id="PF13649"/>
    </source>
</evidence>
<comment type="caution">
    <text evidence="3">The sequence shown here is derived from an EMBL/GenBank/DDBJ whole genome shotgun (WGS) entry which is preliminary data.</text>
</comment>
<dbReference type="RefSeq" id="WP_039402411.1">
    <property type="nucleotide sequence ID" value="NZ_JTDK01000018.1"/>
</dbReference>
<dbReference type="Pfam" id="PF13649">
    <property type="entry name" value="Methyltransf_25"/>
    <property type="match status" value="1"/>
</dbReference>
<dbReference type="CDD" id="cd02440">
    <property type="entry name" value="AdoMet_MTases"/>
    <property type="match status" value="1"/>
</dbReference>
<protein>
    <recommendedName>
        <fullName evidence="2">Methyltransferase domain-containing protein</fullName>
    </recommendedName>
</protein>
<dbReference type="AlphaFoldDB" id="A0A0B2A209"/>
<dbReference type="InterPro" id="IPR029063">
    <property type="entry name" value="SAM-dependent_MTases_sf"/>
</dbReference>
<feature type="domain" description="Methyltransferase" evidence="2">
    <location>
        <begin position="44"/>
        <end position="136"/>
    </location>
</feature>
<dbReference type="InterPro" id="IPR050508">
    <property type="entry name" value="Methyltransf_Superfamily"/>
</dbReference>
<feature type="region of interest" description="Disordered" evidence="1">
    <location>
        <begin position="189"/>
        <end position="208"/>
    </location>
</feature>
<dbReference type="OrthoDB" id="9805171at2"/>
<dbReference type="InterPro" id="IPR041698">
    <property type="entry name" value="Methyltransf_25"/>
</dbReference>
<dbReference type="Proteomes" id="UP000031030">
    <property type="component" value="Unassembled WGS sequence"/>
</dbReference>
<accession>A0A0B2A209</accession>
<dbReference type="STRING" id="1348253.LK09_17310"/>
<dbReference type="PANTHER" id="PTHR42912">
    <property type="entry name" value="METHYLTRANSFERASE"/>
    <property type="match status" value="1"/>
</dbReference>
<proteinExistence type="predicted"/>
<dbReference type="SUPFAM" id="SSF53335">
    <property type="entry name" value="S-adenosyl-L-methionine-dependent methyltransferases"/>
    <property type="match status" value="1"/>
</dbReference>
<sequence>MEAREAYDLVAAEYAALIPDTRYETALDLAMIDQFAELVGTGRVLDAGCGTGRMTAHLRERHPELSLTGVDLSEQMLVQASRAVPGVDFVQGELAALPCASASFDGVLVWYSTIHTPDEGMPAVFAELHRVVRPGGPVLLGFQAGRGERLIERAYGHDLDLIAYLHDVGAVAAGLGAAGFTVHTQLERGPRREFERHPQGSVLAVRDE</sequence>
<evidence type="ECO:0000313" key="3">
    <source>
        <dbReference type="EMBL" id="KHK95799.1"/>
    </source>
</evidence>
<dbReference type="GO" id="GO:0008168">
    <property type="term" value="F:methyltransferase activity"/>
    <property type="evidence" value="ECO:0007669"/>
    <property type="project" value="TreeGrafter"/>
</dbReference>